<evidence type="ECO:0000256" key="2">
    <source>
        <dbReference type="ARBA" id="ARBA00022448"/>
    </source>
</evidence>
<dbReference type="Pfam" id="PF07690">
    <property type="entry name" value="MFS_1"/>
    <property type="match status" value="1"/>
</dbReference>
<feature type="transmembrane region" description="Helical" evidence="6">
    <location>
        <begin position="333"/>
        <end position="356"/>
    </location>
</feature>
<dbReference type="Gene3D" id="1.20.1250.20">
    <property type="entry name" value="MFS general substrate transporter like domains"/>
    <property type="match status" value="1"/>
</dbReference>
<dbReference type="CDD" id="cd17325">
    <property type="entry name" value="MFS_MdtG_SLC18_like"/>
    <property type="match status" value="1"/>
</dbReference>
<dbReference type="PANTHER" id="PTHR23506:SF23">
    <property type="entry name" value="GH10249P"/>
    <property type="match status" value="1"/>
</dbReference>
<evidence type="ECO:0000313" key="8">
    <source>
        <dbReference type="EMBL" id="SEO43274.1"/>
    </source>
</evidence>
<dbReference type="RefSeq" id="WP_091638925.1">
    <property type="nucleotide sequence ID" value="NZ_FOEG01000001.1"/>
</dbReference>
<feature type="transmembrane region" description="Helical" evidence="6">
    <location>
        <begin position="74"/>
        <end position="92"/>
    </location>
</feature>
<protein>
    <submittedName>
        <fullName evidence="8">Predicted arabinose efflux permease, MFS family</fullName>
    </submittedName>
</protein>
<dbReference type="AlphaFoldDB" id="A0A1H8PNL6"/>
<dbReference type="STRING" id="406100.SAMN04488052_10152"/>
<dbReference type="InterPro" id="IPR050930">
    <property type="entry name" value="MFS_Vesicular_Transporter"/>
</dbReference>
<evidence type="ECO:0000256" key="1">
    <source>
        <dbReference type="ARBA" id="ARBA00004141"/>
    </source>
</evidence>
<dbReference type="PROSITE" id="PS50850">
    <property type="entry name" value="MFS"/>
    <property type="match status" value="1"/>
</dbReference>
<feature type="transmembrane region" description="Helical" evidence="6">
    <location>
        <begin position="133"/>
        <end position="152"/>
    </location>
</feature>
<keyword evidence="2" id="KW-0813">Transport</keyword>
<dbReference type="InterPro" id="IPR036259">
    <property type="entry name" value="MFS_trans_sf"/>
</dbReference>
<gene>
    <name evidence="8" type="ORF">SAMN04488052_10152</name>
</gene>
<feature type="transmembrane region" description="Helical" evidence="6">
    <location>
        <begin position="205"/>
        <end position="224"/>
    </location>
</feature>
<feature type="transmembrane region" description="Helical" evidence="6">
    <location>
        <begin position="49"/>
        <end position="67"/>
    </location>
</feature>
<name>A0A1H8PNL6_9GAMM</name>
<evidence type="ECO:0000256" key="3">
    <source>
        <dbReference type="ARBA" id="ARBA00022692"/>
    </source>
</evidence>
<feature type="transmembrane region" description="Helical" evidence="6">
    <location>
        <begin position="104"/>
        <end position="121"/>
    </location>
</feature>
<comment type="subcellular location">
    <subcellularLocation>
        <location evidence="1">Membrane</location>
        <topology evidence="1">Multi-pass membrane protein</topology>
    </subcellularLocation>
</comment>
<dbReference type="GO" id="GO:0022857">
    <property type="term" value="F:transmembrane transporter activity"/>
    <property type="evidence" value="ECO:0007669"/>
    <property type="project" value="InterPro"/>
</dbReference>
<sequence length="393" mass="39706">MAEPVRRALLAVIVAGVCLDTLIYGLVVPMLPQLGAELDFGQTGAGILLGSYAFGLCVATPLIGLGIRHWGYRLPLIGGIAGLAAVTLLFVAADSFTAMITARMLQGATSGATWTAGLAVIANHWPSHERGRAMGMVMTGFAVGLMAGPPLGGIVSDLFGITAAFLAPAAVALLLTGVAASVLLRLPESDQASSAGPLARILTDPGILGLAGVVAAVAAIMGLLEPTLPLFLERQFGSGAGTIGVLFGLIAVAFGLGSPLAGYGGDRWGAVATIRRGAAPLVLLLPLFALAPGAWWTAPLFAATGLCCALALGPALPGLAARIDQHDGQSYGIVYALFNLAFAVGLLLGPVVGALLAEAIGLLPTLLFTAAAIAAFLPALRRLAWIDGEQIRG</sequence>
<feature type="transmembrane region" description="Helical" evidence="6">
    <location>
        <begin position="362"/>
        <end position="380"/>
    </location>
</feature>
<feature type="transmembrane region" description="Helical" evidence="6">
    <location>
        <begin position="301"/>
        <end position="321"/>
    </location>
</feature>
<reference evidence="8 9" key="1">
    <citation type="submission" date="2016-10" db="EMBL/GenBank/DDBJ databases">
        <authorList>
            <person name="de Groot N.N."/>
        </authorList>
    </citation>
    <scope>NUCLEOTIDE SEQUENCE [LARGE SCALE GENOMIC DNA]</scope>
    <source>
        <strain evidence="8 9">CGMCC 1.6291</strain>
    </source>
</reference>
<feature type="transmembrane region" description="Helical" evidence="6">
    <location>
        <begin position="277"/>
        <end position="295"/>
    </location>
</feature>
<evidence type="ECO:0000259" key="7">
    <source>
        <dbReference type="PROSITE" id="PS50850"/>
    </source>
</evidence>
<keyword evidence="4 6" id="KW-1133">Transmembrane helix</keyword>
<accession>A0A1H8PNL6</accession>
<dbReference type="InterPro" id="IPR001958">
    <property type="entry name" value="Tet-R_TetA/multi-R_MdtG-like"/>
</dbReference>
<dbReference type="InterPro" id="IPR020846">
    <property type="entry name" value="MFS_dom"/>
</dbReference>
<dbReference type="OrthoDB" id="9764259at2"/>
<dbReference type="PANTHER" id="PTHR23506">
    <property type="entry name" value="GH10249P"/>
    <property type="match status" value="1"/>
</dbReference>
<evidence type="ECO:0000256" key="6">
    <source>
        <dbReference type="SAM" id="Phobius"/>
    </source>
</evidence>
<proteinExistence type="predicted"/>
<keyword evidence="9" id="KW-1185">Reference proteome</keyword>
<feature type="transmembrane region" description="Helical" evidence="6">
    <location>
        <begin position="236"/>
        <end position="256"/>
    </location>
</feature>
<evidence type="ECO:0000256" key="5">
    <source>
        <dbReference type="ARBA" id="ARBA00023136"/>
    </source>
</evidence>
<dbReference type="EMBL" id="FOEG01000001">
    <property type="protein sequence ID" value="SEO43274.1"/>
    <property type="molecule type" value="Genomic_DNA"/>
</dbReference>
<dbReference type="SUPFAM" id="SSF103473">
    <property type="entry name" value="MFS general substrate transporter"/>
    <property type="match status" value="1"/>
</dbReference>
<keyword evidence="5 6" id="KW-0472">Membrane</keyword>
<feature type="transmembrane region" description="Helical" evidence="6">
    <location>
        <begin position="158"/>
        <end position="184"/>
    </location>
</feature>
<keyword evidence="3 6" id="KW-0812">Transmembrane</keyword>
<dbReference type="PRINTS" id="PR01035">
    <property type="entry name" value="TCRTETA"/>
</dbReference>
<organism evidence="8 9">
    <name type="scientific">Aquisalimonas asiatica</name>
    <dbReference type="NCBI Taxonomy" id="406100"/>
    <lineage>
        <taxon>Bacteria</taxon>
        <taxon>Pseudomonadati</taxon>
        <taxon>Pseudomonadota</taxon>
        <taxon>Gammaproteobacteria</taxon>
        <taxon>Chromatiales</taxon>
        <taxon>Ectothiorhodospiraceae</taxon>
        <taxon>Aquisalimonas</taxon>
    </lineage>
</organism>
<dbReference type="Proteomes" id="UP000199657">
    <property type="component" value="Unassembled WGS sequence"/>
</dbReference>
<feature type="domain" description="Major facilitator superfamily (MFS) profile" evidence="7">
    <location>
        <begin position="9"/>
        <end position="390"/>
    </location>
</feature>
<dbReference type="InterPro" id="IPR011701">
    <property type="entry name" value="MFS"/>
</dbReference>
<evidence type="ECO:0000313" key="9">
    <source>
        <dbReference type="Proteomes" id="UP000199657"/>
    </source>
</evidence>
<dbReference type="GO" id="GO:0016020">
    <property type="term" value="C:membrane"/>
    <property type="evidence" value="ECO:0007669"/>
    <property type="project" value="UniProtKB-SubCell"/>
</dbReference>
<evidence type="ECO:0000256" key="4">
    <source>
        <dbReference type="ARBA" id="ARBA00022989"/>
    </source>
</evidence>